<reference evidence="1" key="1">
    <citation type="submission" date="2020-08" db="EMBL/GenBank/DDBJ databases">
        <title>Multicomponent nature underlies the extraordinary mechanical properties of spider dragline silk.</title>
        <authorList>
            <person name="Kono N."/>
            <person name="Nakamura H."/>
            <person name="Mori M."/>
            <person name="Yoshida Y."/>
            <person name="Ohtoshi R."/>
            <person name="Malay A.D."/>
            <person name="Moran D.A.P."/>
            <person name="Tomita M."/>
            <person name="Numata K."/>
            <person name="Arakawa K."/>
        </authorList>
    </citation>
    <scope>NUCLEOTIDE SEQUENCE</scope>
</reference>
<evidence type="ECO:0000313" key="1">
    <source>
        <dbReference type="EMBL" id="GFT30584.1"/>
    </source>
</evidence>
<evidence type="ECO:0000313" key="2">
    <source>
        <dbReference type="Proteomes" id="UP000887013"/>
    </source>
</evidence>
<organism evidence="1 2">
    <name type="scientific">Nephila pilipes</name>
    <name type="common">Giant wood spider</name>
    <name type="synonym">Nephila maculata</name>
    <dbReference type="NCBI Taxonomy" id="299642"/>
    <lineage>
        <taxon>Eukaryota</taxon>
        <taxon>Metazoa</taxon>
        <taxon>Ecdysozoa</taxon>
        <taxon>Arthropoda</taxon>
        <taxon>Chelicerata</taxon>
        <taxon>Arachnida</taxon>
        <taxon>Araneae</taxon>
        <taxon>Araneomorphae</taxon>
        <taxon>Entelegynae</taxon>
        <taxon>Araneoidea</taxon>
        <taxon>Nephilidae</taxon>
        <taxon>Nephila</taxon>
    </lineage>
</organism>
<sequence>MRVQRIGGGDGDNGYVVEIRLRRWGDGDNYNHAYHSSIKRAPTEVILDNENDVWLTLYGDMESVKRKACVFEWDISFGIPLDELKEILNATEMVDEFADDSPRWDDNVSGTQQCIEVHEQNACAPSTNKQAVPVLKLAKI</sequence>
<dbReference type="EMBL" id="BMAW01061311">
    <property type="protein sequence ID" value="GFT30584.1"/>
    <property type="molecule type" value="Genomic_DNA"/>
</dbReference>
<name>A0A8X6TPJ4_NEPPI</name>
<keyword evidence="2" id="KW-1185">Reference proteome</keyword>
<gene>
    <name evidence="1" type="ORF">NPIL_128391</name>
</gene>
<dbReference type="Proteomes" id="UP000887013">
    <property type="component" value="Unassembled WGS sequence"/>
</dbReference>
<proteinExistence type="predicted"/>
<protein>
    <submittedName>
        <fullName evidence="1">Uncharacterized protein</fullName>
    </submittedName>
</protein>
<comment type="caution">
    <text evidence="1">The sequence shown here is derived from an EMBL/GenBank/DDBJ whole genome shotgun (WGS) entry which is preliminary data.</text>
</comment>
<dbReference type="AlphaFoldDB" id="A0A8X6TPJ4"/>
<accession>A0A8X6TPJ4</accession>
<dbReference type="OrthoDB" id="6426073at2759"/>